<comment type="caution">
    <text evidence="2">The sequence shown here is derived from an EMBL/GenBank/DDBJ whole genome shotgun (WGS) entry which is preliminary data.</text>
</comment>
<feature type="region of interest" description="Disordered" evidence="1">
    <location>
        <begin position="29"/>
        <end position="87"/>
    </location>
</feature>
<feature type="compositionally biased region" description="Acidic residues" evidence="1">
    <location>
        <begin position="61"/>
        <end position="73"/>
    </location>
</feature>
<accession>A0A6L9SAU0</accession>
<feature type="compositionally biased region" description="Low complexity" evidence="1">
    <location>
        <begin position="40"/>
        <end position="60"/>
    </location>
</feature>
<gene>
    <name evidence="2" type="ORF">G1H10_15705</name>
</gene>
<dbReference type="RefSeq" id="WP_163739422.1">
    <property type="nucleotide sequence ID" value="NZ_JAAGOA010000010.1"/>
</dbReference>
<reference evidence="2 3" key="1">
    <citation type="submission" date="2020-02" db="EMBL/GenBank/DDBJ databases">
        <authorList>
            <person name="Li X.-J."/>
            <person name="Han X.-M."/>
        </authorList>
    </citation>
    <scope>NUCLEOTIDE SEQUENCE [LARGE SCALE GENOMIC DNA]</scope>
    <source>
        <strain evidence="2 3">CCTCC AB 2017055</strain>
    </source>
</reference>
<evidence type="ECO:0000313" key="2">
    <source>
        <dbReference type="EMBL" id="NEE01618.1"/>
    </source>
</evidence>
<protein>
    <submittedName>
        <fullName evidence="2">Uncharacterized protein</fullName>
    </submittedName>
</protein>
<dbReference type="EMBL" id="JAAGOA010000010">
    <property type="protein sequence ID" value="NEE01618.1"/>
    <property type="molecule type" value="Genomic_DNA"/>
</dbReference>
<evidence type="ECO:0000313" key="3">
    <source>
        <dbReference type="Proteomes" id="UP000475214"/>
    </source>
</evidence>
<organism evidence="2 3">
    <name type="scientific">Phytoactinopolyspora halotolerans</name>
    <dbReference type="NCBI Taxonomy" id="1981512"/>
    <lineage>
        <taxon>Bacteria</taxon>
        <taxon>Bacillati</taxon>
        <taxon>Actinomycetota</taxon>
        <taxon>Actinomycetes</taxon>
        <taxon>Jiangellales</taxon>
        <taxon>Jiangellaceae</taxon>
        <taxon>Phytoactinopolyspora</taxon>
    </lineage>
</organism>
<keyword evidence="3" id="KW-1185">Reference proteome</keyword>
<proteinExistence type="predicted"/>
<dbReference type="Proteomes" id="UP000475214">
    <property type="component" value="Unassembled WGS sequence"/>
</dbReference>
<dbReference type="AlphaFoldDB" id="A0A6L9SAU0"/>
<sequence>MSKRASGGTLSAFLILAAIVGFAVGAYLGTQSGDDAEPSAASTDPPGTDTPDGDSTGAPSDGDEQDEDGEDEPSGGSGASLELSQSTAGANATIEYTLTLDSGEAGVLMQMQRNVDGAGWENFPIDARETDDNGQISGNVQSSRPGQNAFRMIGVNDDSIVSSEAVVTIE</sequence>
<name>A0A6L9SAU0_9ACTN</name>
<evidence type="ECO:0000256" key="1">
    <source>
        <dbReference type="SAM" id="MobiDB-lite"/>
    </source>
</evidence>